<dbReference type="Proteomes" id="UP000307956">
    <property type="component" value="Unassembled WGS sequence"/>
</dbReference>
<evidence type="ECO:0000259" key="4">
    <source>
        <dbReference type="PROSITE" id="PS50075"/>
    </source>
</evidence>
<dbReference type="InterPro" id="IPR000873">
    <property type="entry name" value="AMP-dep_synth/lig_dom"/>
</dbReference>
<dbReference type="Pfam" id="PF00501">
    <property type="entry name" value="AMP-binding"/>
    <property type="match status" value="1"/>
</dbReference>
<dbReference type="SUPFAM" id="SSF69593">
    <property type="entry name" value="Glycerol-3-phosphate (1)-acyltransferase"/>
    <property type="match status" value="1"/>
</dbReference>
<dbReference type="InterPro" id="IPR020845">
    <property type="entry name" value="AMP-binding_CS"/>
</dbReference>
<organism evidence="5 6">
    <name type="scientific">Pseudothauera rhizosphaerae</name>
    <dbReference type="NCBI Taxonomy" id="2565932"/>
    <lineage>
        <taxon>Bacteria</taxon>
        <taxon>Pseudomonadati</taxon>
        <taxon>Pseudomonadota</taxon>
        <taxon>Betaproteobacteria</taxon>
        <taxon>Rhodocyclales</taxon>
        <taxon>Zoogloeaceae</taxon>
        <taxon>Pseudothauera</taxon>
    </lineage>
</organism>
<dbReference type="PROSITE" id="PS50075">
    <property type="entry name" value="CARRIER"/>
    <property type="match status" value="1"/>
</dbReference>
<comment type="caution">
    <text evidence="5">The sequence shown here is derived from an EMBL/GenBank/DDBJ whole genome shotgun (WGS) entry which is preliminary data.</text>
</comment>
<dbReference type="Gene3D" id="3.40.50.12780">
    <property type="entry name" value="N-terminal domain of ligase-like"/>
    <property type="match status" value="1"/>
</dbReference>
<dbReference type="GO" id="GO:0006633">
    <property type="term" value="P:fatty acid biosynthetic process"/>
    <property type="evidence" value="ECO:0007669"/>
    <property type="project" value="TreeGrafter"/>
</dbReference>
<keyword evidence="2" id="KW-0436">Ligase</keyword>
<dbReference type="PROSITE" id="PS00455">
    <property type="entry name" value="AMP_BINDING"/>
    <property type="match status" value="1"/>
</dbReference>
<dbReference type="PANTHER" id="PTHR22754">
    <property type="entry name" value="DISCO-INTERACTING PROTEIN 2 DIP2 -RELATED"/>
    <property type="match status" value="1"/>
</dbReference>
<feature type="region of interest" description="Disordered" evidence="3">
    <location>
        <begin position="87"/>
        <end position="108"/>
    </location>
</feature>
<keyword evidence="5" id="KW-0808">Transferase</keyword>
<dbReference type="FunFam" id="3.40.50.12780:FF:000013">
    <property type="entry name" value="Long-chain-fatty-acid--AMP ligase FadD32"/>
    <property type="match status" value="1"/>
</dbReference>
<reference evidence="5 6" key="1">
    <citation type="submission" date="2019-04" db="EMBL/GenBank/DDBJ databases">
        <title>Azoarcus rhizosphaerae sp. nov. isolated from rhizosphere of Ficus religiosa.</title>
        <authorList>
            <person name="Lin S.-Y."/>
            <person name="Hameed A."/>
            <person name="Hsu Y.-H."/>
            <person name="Young C.-C."/>
        </authorList>
    </citation>
    <scope>NUCLEOTIDE SEQUENCE [LARGE SCALE GENOMIC DNA]</scope>
    <source>
        <strain evidence="5 6">CC-YHH848</strain>
    </source>
</reference>
<keyword evidence="6" id="KW-1185">Reference proteome</keyword>
<gene>
    <name evidence="5" type="ORF">E6O51_02890</name>
</gene>
<dbReference type="SMART" id="SM00563">
    <property type="entry name" value="PlsC"/>
    <property type="match status" value="1"/>
</dbReference>
<evidence type="ECO:0000313" key="5">
    <source>
        <dbReference type="EMBL" id="THF64278.1"/>
    </source>
</evidence>
<comment type="similarity">
    <text evidence="1">Belongs to the ATP-dependent AMP-binding enzyme family.</text>
</comment>
<accession>A0A4S4AY67</accession>
<keyword evidence="5" id="KW-0012">Acyltransferase</keyword>
<dbReference type="OrthoDB" id="6297021at2"/>
<evidence type="ECO:0000256" key="3">
    <source>
        <dbReference type="SAM" id="MobiDB-lite"/>
    </source>
</evidence>
<evidence type="ECO:0000256" key="1">
    <source>
        <dbReference type="ARBA" id="ARBA00006432"/>
    </source>
</evidence>
<dbReference type="InterPro" id="IPR009081">
    <property type="entry name" value="PP-bd_ACP"/>
</dbReference>
<dbReference type="Gene3D" id="3.30.300.30">
    <property type="match status" value="1"/>
</dbReference>
<dbReference type="InterPro" id="IPR036736">
    <property type="entry name" value="ACP-like_sf"/>
</dbReference>
<dbReference type="InterPro" id="IPR042099">
    <property type="entry name" value="ANL_N_sf"/>
</dbReference>
<dbReference type="GO" id="GO:0071766">
    <property type="term" value="P:Actinobacterium-type cell wall biogenesis"/>
    <property type="evidence" value="ECO:0007669"/>
    <property type="project" value="UniProtKB-ARBA"/>
</dbReference>
<dbReference type="SUPFAM" id="SSF47336">
    <property type="entry name" value="ACP-like"/>
    <property type="match status" value="1"/>
</dbReference>
<dbReference type="Gene3D" id="1.10.1200.10">
    <property type="entry name" value="ACP-like"/>
    <property type="match status" value="1"/>
</dbReference>
<protein>
    <submittedName>
        <fullName evidence="5">Acyl-phosphate glycerol 3-phosphate acyltransferase</fullName>
    </submittedName>
</protein>
<proteinExistence type="inferred from homology"/>
<evidence type="ECO:0000313" key="6">
    <source>
        <dbReference type="Proteomes" id="UP000307956"/>
    </source>
</evidence>
<dbReference type="RefSeq" id="WP_136383467.1">
    <property type="nucleotide sequence ID" value="NZ_SSOD01000002.1"/>
</dbReference>
<dbReference type="InterPro" id="IPR045851">
    <property type="entry name" value="AMP-bd_C_sf"/>
</dbReference>
<dbReference type="GO" id="GO:0016746">
    <property type="term" value="F:acyltransferase activity"/>
    <property type="evidence" value="ECO:0007669"/>
    <property type="project" value="UniProtKB-KW"/>
</dbReference>
<dbReference type="GO" id="GO:0016874">
    <property type="term" value="F:ligase activity"/>
    <property type="evidence" value="ECO:0007669"/>
    <property type="project" value="UniProtKB-KW"/>
</dbReference>
<dbReference type="GO" id="GO:0070566">
    <property type="term" value="F:adenylyltransferase activity"/>
    <property type="evidence" value="ECO:0007669"/>
    <property type="project" value="TreeGrafter"/>
</dbReference>
<dbReference type="EMBL" id="SSOD01000002">
    <property type="protein sequence ID" value="THF64278.1"/>
    <property type="molecule type" value="Genomic_DNA"/>
</dbReference>
<dbReference type="Pfam" id="PF01553">
    <property type="entry name" value="Acyltransferase"/>
    <property type="match status" value="1"/>
</dbReference>
<dbReference type="CDD" id="cd07989">
    <property type="entry name" value="LPLAT_AGPAT-like"/>
    <property type="match status" value="1"/>
</dbReference>
<dbReference type="Pfam" id="PF00550">
    <property type="entry name" value="PP-binding"/>
    <property type="match status" value="1"/>
</dbReference>
<feature type="domain" description="Carrier" evidence="4">
    <location>
        <begin position="8"/>
        <end position="86"/>
    </location>
</feature>
<name>A0A4S4AY67_9RHOO</name>
<dbReference type="SUPFAM" id="SSF56801">
    <property type="entry name" value="Acetyl-CoA synthetase-like"/>
    <property type="match status" value="1"/>
</dbReference>
<dbReference type="CDD" id="cd05931">
    <property type="entry name" value="FAAL"/>
    <property type="match status" value="1"/>
</dbReference>
<sequence length="934" mass="100400">MDTPPVPVSAEALLASIDALAAELHAGGRAAAGLDSRFDRDLGFDSLTRVELLARVEQRFGVRLPDDTLNIAETPRQLFEALQRCGAASPAAPPAPPPVAVSTPTDVQPPAAARTLNEVLQWHTQRQPDRIHVLFQHDDEHEEPLSYRTLAQTAAHIGTVLRARGVRPGECVALMLPSGLDFFRCFLGILEAGAVPVPLYPPSRPALLEDHLRRQAGILRNCEAALLIAFDAVRPLARLLRGLTPTLRDVLTPEELQQAPAPAGMVPAPPAPGDLALIQYTSGSTGEPKGVALTHANLLANIRAWGEAVQLKADDVCVSWLPLYHDMGLIGAWLGALYHGLPLVMMSPLDFLARPERWLWTLHRHRGTVTAAPNFAFDLCVRRLAGQELAGLDLSCWRLAANGAEPVNPDTLERFAAAFAPYGFRREALTPVYGLAECTVGLGVPPPGRGPRIDRIRRTPFAEAGRAEPAGPQDADTLRFVACGPPLSGHEVRVVDARERPLEERRVGLLHFRGPSATDGYYRNPAASAALFHDGWLDSGDYAYLADGEIFICGRAKELIIRGGRNLYPYELEQAAGELPGVRKGCVAAFGIGDPGASDGERLIVVAETRETDPTARAALTLHIAELASELMELPPDEVVLAPPHTIPKTSSGKVRRAELRTRYLAGTLAQAQRAPWLQVLRLAAAALPGRLRAAGAAVADRLRGWWGWAMLGLHLPPALAALALLPRLGQRWAVCRLLARSCLRLSGYHLRVAGLQHLPPGPCVLLANHASYLDGMILAAALPRPVRFVAKGELTGHRLLTAFLTRLGARFVERLDARRSVADAQALADSAREAPPLMFFAEGTFERAPGLRLFRLGAFQSAALAGVPVVPVALAGTRALMPDGDWRPHAARLAVTVCPPLTPQGSSWHDLLALRDAARAAIAEHCGEAMAGG</sequence>
<dbReference type="InterPro" id="IPR040097">
    <property type="entry name" value="FAAL/FAAC"/>
</dbReference>
<evidence type="ECO:0000256" key="2">
    <source>
        <dbReference type="ARBA" id="ARBA00022598"/>
    </source>
</evidence>
<dbReference type="InterPro" id="IPR002123">
    <property type="entry name" value="Plipid/glycerol_acylTrfase"/>
</dbReference>
<dbReference type="GO" id="GO:0005886">
    <property type="term" value="C:plasma membrane"/>
    <property type="evidence" value="ECO:0007669"/>
    <property type="project" value="TreeGrafter"/>
</dbReference>
<dbReference type="AlphaFoldDB" id="A0A4S4AY67"/>
<dbReference type="PANTHER" id="PTHR22754:SF32">
    <property type="entry name" value="DISCO-INTERACTING PROTEIN 2"/>
    <property type="match status" value="1"/>
</dbReference>